<comment type="caution">
    <text evidence="2">The sequence shown here is derived from an EMBL/GenBank/DDBJ whole genome shotgun (WGS) entry which is preliminary data.</text>
</comment>
<gene>
    <name evidence="2" type="ORF">O7A05_08475</name>
</gene>
<evidence type="ECO:0000313" key="3">
    <source>
        <dbReference type="Proteomes" id="UP001366503"/>
    </source>
</evidence>
<dbReference type="Proteomes" id="UP001366503">
    <property type="component" value="Unassembled WGS sequence"/>
</dbReference>
<proteinExistence type="predicted"/>
<feature type="domain" description="YjiS-like" evidence="1">
    <location>
        <begin position="35"/>
        <end position="68"/>
    </location>
</feature>
<reference evidence="2 3" key="1">
    <citation type="submission" date="2022-12" db="EMBL/GenBank/DDBJ databases">
        <authorList>
            <person name="Muema E."/>
        </authorList>
    </citation>
    <scope>NUCLEOTIDE SEQUENCE [LARGE SCALE GENOMIC DNA]</scope>
    <source>
        <strain evidence="3">1330</strain>
    </source>
</reference>
<name>A0ABU8K976_9HYPH</name>
<organism evidence="2 3">
    <name type="scientific">Mesorhizobium argentiipisi</name>
    <dbReference type="NCBI Taxonomy" id="3015175"/>
    <lineage>
        <taxon>Bacteria</taxon>
        <taxon>Pseudomonadati</taxon>
        <taxon>Pseudomonadota</taxon>
        <taxon>Alphaproteobacteria</taxon>
        <taxon>Hyphomicrobiales</taxon>
        <taxon>Phyllobacteriaceae</taxon>
        <taxon>Mesorhizobium</taxon>
    </lineage>
</organism>
<protein>
    <submittedName>
        <fullName evidence="2">DUF1127 domain-containing protein</fullName>
    </submittedName>
</protein>
<sequence length="85" mass="9849">MIMPALRLGMKPVARPYVNGRFFATAVEICRSGLRVLARIVRIRRDRAWLDELPNYLLRDIGIKRSEIASVTWFGGKTDRDGMWK</sequence>
<dbReference type="InterPro" id="IPR009506">
    <property type="entry name" value="YjiS-like"/>
</dbReference>
<evidence type="ECO:0000259" key="1">
    <source>
        <dbReference type="Pfam" id="PF06568"/>
    </source>
</evidence>
<dbReference type="EMBL" id="JAPYKO010000004">
    <property type="protein sequence ID" value="MEI9402196.1"/>
    <property type="molecule type" value="Genomic_DNA"/>
</dbReference>
<accession>A0ABU8K976</accession>
<evidence type="ECO:0000313" key="2">
    <source>
        <dbReference type="EMBL" id="MEI9402196.1"/>
    </source>
</evidence>
<keyword evidence="3" id="KW-1185">Reference proteome</keyword>
<dbReference type="Pfam" id="PF06568">
    <property type="entry name" value="YjiS-like"/>
    <property type="match status" value="1"/>
</dbReference>